<dbReference type="OrthoDB" id="3997200at2759"/>
<dbReference type="Proteomes" id="UP000238350">
    <property type="component" value="Unassembled WGS sequence"/>
</dbReference>
<keyword evidence="2" id="KW-1185">Reference proteome</keyword>
<reference evidence="1 2" key="1">
    <citation type="submission" date="2017-04" db="EMBL/GenBank/DDBJ databases">
        <title>Genome sequencing of [Candida] sorbophila.</title>
        <authorList>
            <person name="Ahn J.O."/>
        </authorList>
    </citation>
    <scope>NUCLEOTIDE SEQUENCE [LARGE SCALE GENOMIC DNA]</scope>
    <source>
        <strain evidence="1 2">DS02</strain>
    </source>
</reference>
<organism evidence="1 2">
    <name type="scientific">Wickerhamiella sorbophila</name>
    <dbReference type="NCBI Taxonomy" id="45607"/>
    <lineage>
        <taxon>Eukaryota</taxon>
        <taxon>Fungi</taxon>
        <taxon>Dikarya</taxon>
        <taxon>Ascomycota</taxon>
        <taxon>Saccharomycotina</taxon>
        <taxon>Dipodascomycetes</taxon>
        <taxon>Dipodascales</taxon>
        <taxon>Trichomonascaceae</taxon>
        <taxon>Wickerhamiella</taxon>
    </lineage>
</organism>
<gene>
    <name evidence="1" type="ORF">B9G98_01650</name>
</gene>
<dbReference type="AlphaFoldDB" id="A0A2T0FGC1"/>
<evidence type="ECO:0000313" key="2">
    <source>
        <dbReference type="Proteomes" id="UP000238350"/>
    </source>
</evidence>
<sequence length="138" mass="15563">MRFVALRLLRTARPVAARLAVSPARSFSAARAARKDEFEMPELNQEQIDEIMKNPLISKLAQSPKTLEALHETAELLQNKGYTGEITMMKQVKLMMDSEIRDKMQSLAQLLKDEGIELRQEDMAGLFKAMGLGETVNK</sequence>
<dbReference type="EMBL" id="NDIQ01000001">
    <property type="protein sequence ID" value="PRT54030.1"/>
    <property type="molecule type" value="Genomic_DNA"/>
</dbReference>
<protein>
    <submittedName>
        <fullName evidence="1">Uncharacterized protein</fullName>
    </submittedName>
</protein>
<dbReference type="RefSeq" id="XP_024663976.1">
    <property type="nucleotide sequence ID" value="XM_024808208.1"/>
</dbReference>
<evidence type="ECO:0000313" key="1">
    <source>
        <dbReference type="EMBL" id="PRT54030.1"/>
    </source>
</evidence>
<comment type="caution">
    <text evidence="1">The sequence shown here is derived from an EMBL/GenBank/DDBJ whole genome shotgun (WGS) entry which is preliminary data.</text>
</comment>
<dbReference type="GeneID" id="36515399"/>
<accession>A0A2T0FGC1</accession>
<name>A0A2T0FGC1_9ASCO</name>
<proteinExistence type="predicted"/>